<dbReference type="Pfam" id="PF00482">
    <property type="entry name" value="T2SSF"/>
    <property type="match status" value="1"/>
</dbReference>
<protein>
    <submittedName>
        <fullName evidence="8">Type II secretion system F family protein</fullName>
    </submittedName>
</protein>
<dbReference type="EMBL" id="JAJAGO010000003">
    <property type="protein sequence ID" value="MCT2589914.1"/>
    <property type="molecule type" value="Genomic_DNA"/>
</dbReference>
<gene>
    <name evidence="8" type="ORF">LHJ74_08300</name>
</gene>
<keyword evidence="5 6" id="KW-0472">Membrane</keyword>
<comment type="caution">
    <text evidence="8">The sequence shown here is derived from an EMBL/GenBank/DDBJ whole genome shotgun (WGS) entry which is preliminary data.</text>
</comment>
<feature type="transmembrane region" description="Helical" evidence="6">
    <location>
        <begin position="252"/>
        <end position="278"/>
    </location>
</feature>
<dbReference type="Proteomes" id="UP001156389">
    <property type="component" value="Unassembled WGS sequence"/>
</dbReference>
<dbReference type="PANTHER" id="PTHR35007">
    <property type="entry name" value="INTEGRAL MEMBRANE PROTEIN-RELATED"/>
    <property type="match status" value="1"/>
</dbReference>
<feature type="transmembrane region" description="Helical" evidence="6">
    <location>
        <begin position="91"/>
        <end position="119"/>
    </location>
</feature>
<keyword evidence="3 6" id="KW-0812">Transmembrane</keyword>
<evidence type="ECO:0000259" key="7">
    <source>
        <dbReference type="Pfam" id="PF00482"/>
    </source>
</evidence>
<keyword evidence="2" id="KW-1003">Cell membrane</keyword>
<comment type="subcellular location">
    <subcellularLocation>
        <location evidence="1">Cell membrane</location>
        <topology evidence="1">Multi-pass membrane protein</topology>
    </subcellularLocation>
</comment>
<accession>A0ABT2JRP5</accession>
<evidence type="ECO:0000256" key="1">
    <source>
        <dbReference type="ARBA" id="ARBA00004651"/>
    </source>
</evidence>
<organism evidence="8 9">
    <name type="scientific">Streptomyces gossypii</name>
    <dbReference type="NCBI Taxonomy" id="2883101"/>
    <lineage>
        <taxon>Bacteria</taxon>
        <taxon>Bacillati</taxon>
        <taxon>Actinomycetota</taxon>
        <taxon>Actinomycetes</taxon>
        <taxon>Kitasatosporales</taxon>
        <taxon>Streptomycetaceae</taxon>
        <taxon>Streptomyces</taxon>
    </lineage>
</organism>
<evidence type="ECO:0000313" key="8">
    <source>
        <dbReference type="EMBL" id="MCT2589914.1"/>
    </source>
</evidence>
<evidence type="ECO:0000313" key="9">
    <source>
        <dbReference type="Proteomes" id="UP001156389"/>
    </source>
</evidence>
<dbReference type="RefSeq" id="WP_260217035.1">
    <property type="nucleotide sequence ID" value="NZ_JAJAGO010000003.1"/>
</dbReference>
<keyword evidence="9" id="KW-1185">Reference proteome</keyword>
<evidence type="ECO:0000256" key="4">
    <source>
        <dbReference type="ARBA" id="ARBA00022989"/>
    </source>
</evidence>
<evidence type="ECO:0000256" key="3">
    <source>
        <dbReference type="ARBA" id="ARBA00022692"/>
    </source>
</evidence>
<keyword evidence="4 6" id="KW-1133">Transmembrane helix</keyword>
<evidence type="ECO:0000256" key="6">
    <source>
        <dbReference type="SAM" id="Phobius"/>
    </source>
</evidence>
<name>A0ABT2JRP5_9ACTN</name>
<evidence type="ECO:0000256" key="5">
    <source>
        <dbReference type="ARBA" id="ARBA00023136"/>
    </source>
</evidence>
<feature type="domain" description="Type II secretion system protein GspF" evidence="7">
    <location>
        <begin position="151"/>
        <end position="273"/>
    </location>
</feature>
<reference evidence="8 9" key="1">
    <citation type="submission" date="2021-10" db="EMBL/GenBank/DDBJ databases">
        <title>Streptomyces gossypii sp. nov., isolated from soil collected from cotton field.</title>
        <authorList>
            <person name="Ge X."/>
            <person name="Chen X."/>
            <person name="Liu W."/>
        </authorList>
    </citation>
    <scope>NUCLEOTIDE SEQUENCE [LARGE SCALE GENOMIC DNA]</scope>
    <source>
        <strain evidence="8 9">N2-109</strain>
    </source>
</reference>
<evidence type="ECO:0000256" key="2">
    <source>
        <dbReference type="ARBA" id="ARBA00022475"/>
    </source>
</evidence>
<dbReference type="PANTHER" id="PTHR35007:SF3">
    <property type="entry name" value="POSSIBLE CONSERVED ALANINE RICH MEMBRANE PROTEIN"/>
    <property type="match status" value="1"/>
</dbReference>
<dbReference type="InterPro" id="IPR018076">
    <property type="entry name" value="T2SS_GspF_dom"/>
</dbReference>
<proteinExistence type="predicted"/>
<sequence>MFVPRVWTALALLGAAVCALDVLRGWRRDQFRRRRAYGLVATLPGGAGRTWRGIRRAPVPGSAQTPTVPAVSTRTRLPGVGRRLSARWERALPLVVLAFGVIVVGGVPGVVGGCAGAYGGRVWLRARARDETAVVARWEASVSAGQLPLAAELLAACFAAGSGPGQAAAAVGRSLGGPLGDRLLRAATELGLGGEPGAVWGRFGALPGHEGLARCLERAGSTGVPAVEPVSRLAAECRARRARTAAGRARRAAVLVTGPLGLCFLPAFLAVGVAPVVLGLADALL</sequence>